<feature type="transmembrane region" description="Helical" evidence="6">
    <location>
        <begin position="179"/>
        <end position="196"/>
    </location>
</feature>
<name>A0ABQ6M2A7_9GAMM</name>
<evidence type="ECO:0000256" key="5">
    <source>
        <dbReference type="ARBA" id="ARBA00023136"/>
    </source>
</evidence>
<dbReference type="PANTHER" id="PTHR30086:SF20">
    <property type="entry name" value="ARGININE EXPORTER PROTEIN ARGO-RELATED"/>
    <property type="match status" value="1"/>
</dbReference>
<reference evidence="7 8" key="1">
    <citation type="submission" date="2023-04" db="EMBL/GenBank/DDBJ databases">
        <title>Marinobulbifer ophiurae gen. nov., sp. Nov., isolate from tissue of brittle star Ophioplocus japonicus.</title>
        <authorList>
            <person name="Kawano K."/>
            <person name="Sawayama S."/>
            <person name="Nakagawa S."/>
        </authorList>
    </citation>
    <scope>NUCLEOTIDE SEQUENCE [LARGE SCALE GENOMIC DNA]</scope>
    <source>
        <strain evidence="7 8">NKW57</strain>
    </source>
</reference>
<comment type="subcellular location">
    <subcellularLocation>
        <location evidence="1">Cell membrane</location>
        <topology evidence="1">Multi-pass membrane protein</topology>
    </subcellularLocation>
</comment>
<feature type="transmembrane region" description="Helical" evidence="6">
    <location>
        <begin position="44"/>
        <end position="62"/>
    </location>
</feature>
<dbReference type="PANTHER" id="PTHR30086">
    <property type="entry name" value="ARGININE EXPORTER PROTEIN ARGO"/>
    <property type="match status" value="1"/>
</dbReference>
<dbReference type="Pfam" id="PF01810">
    <property type="entry name" value="LysE"/>
    <property type="match status" value="1"/>
</dbReference>
<dbReference type="InterPro" id="IPR001123">
    <property type="entry name" value="LeuE-type"/>
</dbReference>
<feature type="transmembrane region" description="Helical" evidence="6">
    <location>
        <begin position="74"/>
        <end position="91"/>
    </location>
</feature>
<keyword evidence="4 6" id="KW-1133">Transmembrane helix</keyword>
<dbReference type="Proteomes" id="UP001224392">
    <property type="component" value="Unassembled WGS sequence"/>
</dbReference>
<gene>
    <name evidence="7" type="ORF">MNKW57_28020</name>
</gene>
<evidence type="ECO:0000256" key="1">
    <source>
        <dbReference type="ARBA" id="ARBA00004651"/>
    </source>
</evidence>
<evidence type="ECO:0000256" key="4">
    <source>
        <dbReference type="ARBA" id="ARBA00022989"/>
    </source>
</evidence>
<accession>A0ABQ6M2A7</accession>
<dbReference type="RefSeq" id="WP_285765090.1">
    <property type="nucleotide sequence ID" value="NZ_BSYJ01000006.1"/>
</dbReference>
<keyword evidence="5 6" id="KW-0472">Membrane</keyword>
<evidence type="ECO:0000313" key="7">
    <source>
        <dbReference type="EMBL" id="GMG88481.1"/>
    </source>
</evidence>
<keyword evidence="3 6" id="KW-0812">Transmembrane</keyword>
<evidence type="ECO:0000256" key="6">
    <source>
        <dbReference type="SAM" id="Phobius"/>
    </source>
</evidence>
<protein>
    <submittedName>
        <fullName evidence="7">LysE family translocator</fullName>
    </submittedName>
</protein>
<keyword evidence="2" id="KW-1003">Cell membrane</keyword>
<comment type="caution">
    <text evidence="7">The sequence shown here is derived from an EMBL/GenBank/DDBJ whole genome shotgun (WGS) entry which is preliminary data.</text>
</comment>
<dbReference type="EMBL" id="BSYJ01000006">
    <property type="protein sequence ID" value="GMG88481.1"/>
    <property type="molecule type" value="Genomic_DNA"/>
</dbReference>
<evidence type="ECO:0000256" key="3">
    <source>
        <dbReference type="ARBA" id="ARBA00022692"/>
    </source>
</evidence>
<evidence type="ECO:0000313" key="8">
    <source>
        <dbReference type="Proteomes" id="UP001224392"/>
    </source>
</evidence>
<organism evidence="7 8">
    <name type="scientific">Biformimicrobium ophioploci</name>
    <dbReference type="NCBI Taxonomy" id="3036711"/>
    <lineage>
        <taxon>Bacteria</taxon>
        <taxon>Pseudomonadati</taxon>
        <taxon>Pseudomonadota</taxon>
        <taxon>Gammaproteobacteria</taxon>
        <taxon>Cellvibrionales</taxon>
        <taxon>Microbulbiferaceae</taxon>
        <taxon>Biformimicrobium</taxon>
    </lineage>
</organism>
<feature type="transmembrane region" description="Helical" evidence="6">
    <location>
        <begin position="138"/>
        <end position="167"/>
    </location>
</feature>
<sequence>MTYELLLAVALFAFSTSITPGPNNIMVMASGLNHGVVKSLPHFLGIIIGFPSMIVLVGLGLSSVFEAYPLVHEVIRWVGIAYLLYLAWIIANTRAIGDSEARKPISFLQAAAFQWVNPKAWIMVVGALAAFSQPGTGLWMSVAIIAAAFILIGGPCVAAWMLFGVGLKRYLNDPAHLRRFNIGMAILLVASIIPMVL</sequence>
<evidence type="ECO:0000256" key="2">
    <source>
        <dbReference type="ARBA" id="ARBA00022475"/>
    </source>
</evidence>
<proteinExistence type="predicted"/>
<keyword evidence="8" id="KW-1185">Reference proteome</keyword>